<dbReference type="PANTHER" id="PTHR46637:SF1">
    <property type="entry name" value="BLL5188 PROTEIN"/>
    <property type="match status" value="1"/>
</dbReference>
<sequence>MHLPAERRCGCRPAGNNRPFFDGMMWMARTGTQWRRLPAEYGKWNSVFRRYRRWVETGVFYALLERLTGRNRSADMIDSTVVRAHHRAAGIKRKLGRPRRLAGRGIGSPPNGTHDAMRADCCSASC</sequence>
<dbReference type="InterPro" id="IPR052909">
    <property type="entry name" value="Transposase_6_like"/>
</dbReference>
<evidence type="ECO:0000259" key="1">
    <source>
        <dbReference type="Pfam" id="PF13340"/>
    </source>
</evidence>
<protein>
    <submittedName>
        <fullName evidence="2">Transposase</fullName>
    </submittedName>
</protein>
<feature type="domain" description="Insertion element IS402-like" evidence="1">
    <location>
        <begin position="2"/>
        <end position="63"/>
    </location>
</feature>
<dbReference type="PANTHER" id="PTHR46637">
    <property type="entry name" value="TIS1421-TRANSPOSASE PROTEIN A"/>
    <property type="match status" value="1"/>
</dbReference>
<evidence type="ECO:0000313" key="3">
    <source>
        <dbReference type="Proteomes" id="UP001524587"/>
    </source>
</evidence>
<name>A0ABT1WB96_9PROT</name>
<comment type="caution">
    <text evidence="2">The sequence shown here is derived from an EMBL/GenBank/DDBJ whole genome shotgun (WGS) entry which is preliminary data.</text>
</comment>
<dbReference type="InterPro" id="IPR025161">
    <property type="entry name" value="IS402-like_dom"/>
</dbReference>
<dbReference type="EMBL" id="JAMSKV010000028">
    <property type="protein sequence ID" value="MCQ8280165.1"/>
    <property type="molecule type" value="Genomic_DNA"/>
</dbReference>
<gene>
    <name evidence="2" type="ORF">NFI95_17145</name>
</gene>
<keyword evidence="3" id="KW-1185">Reference proteome</keyword>
<evidence type="ECO:0000313" key="2">
    <source>
        <dbReference type="EMBL" id="MCQ8280165.1"/>
    </source>
</evidence>
<proteinExistence type="predicted"/>
<accession>A0ABT1WB96</accession>
<dbReference type="Pfam" id="PF13340">
    <property type="entry name" value="DUF4096"/>
    <property type="match status" value="1"/>
</dbReference>
<reference evidence="2 3" key="1">
    <citation type="submission" date="2022-06" db="EMBL/GenBank/DDBJ databases">
        <title>Endosaccharibacter gen. nov., sp. nov., endophytic bacteria isolated from sugarcane.</title>
        <authorList>
            <person name="Pitiwittayakul N."/>
            <person name="Yukphan P."/>
            <person name="Charoenyingcharoen P."/>
            <person name="Tanasupawat S."/>
        </authorList>
    </citation>
    <scope>NUCLEOTIDE SEQUENCE [LARGE SCALE GENOMIC DNA]</scope>
    <source>
        <strain evidence="2 3">KSS8</strain>
    </source>
</reference>
<organism evidence="2 3">
    <name type="scientific">Endosaccharibacter trunci</name>
    <dbReference type="NCBI Taxonomy" id="2812733"/>
    <lineage>
        <taxon>Bacteria</taxon>
        <taxon>Pseudomonadati</taxon>
        <taxon>Pseudomonadota</taxon>
        <taxon>Alphaproteobacteria</taxon>
        <taxon>Acetobacterales</taxon>
        <taxon>Acetobacteraceae</taxon>
        <taxon>Endosaccharibacter</taxon>
    </lineage>
</organism>
<dbReference type="Proteomes" id="UP001524587">
    <property type="component" value="Unassembled WGS sequence"/>
</dbReference>